<dbReference type="Gene3D" id="3.10.20.90">
    <property type="entry name" value="Phosphatidylinositol 3-kinase Catalytic Subunit, Chain A, domain 1"/>
    <property type="match status" value="1"/>
</dbReference>
<dbReference type="InterPro" id="IPR029071">
    <property type="entry name" value="Ubiquitin-like_domsf"/>
</dbReference>
<dbReference type="AlphaFoldDB" id="A0A3B3DIX7"/>
<evidence type="ECO:0000313" key="3">
    <source>
        <dbReference type="Proteomes" id="UP000261560"/>
    </source>
</evidence>
<keyword evidence="3" id="KW-1185">Reference proteome</keyword>
<dbReference type="Ensembl" id="ENSOMET00000020123.1">
    <property type="protein sequence ID" value="ENSOMEP00000030063.1"/>
    <property type="gene ID" value="ENSOMEG00000014113.1"/>
</dbReference>
<reference evidence="2" key="2">
    <citation type="submission" date="2025-09" db="UniProtKB">
        <authorList>
            <consortium name="Ensembl"/>
        </authorList>
    </citation>
    <scope>IDENTIFICATION</scope>
</reference>
<reference evidence="2" key="1">
    <citation type="submission" date="2025-08" db="UniProtKB">
        <authorList>
            <consortium name="Ensembl"/>
        </authorList>
    </citation>
    <scope>IDENTIFICATION</scope>
</reference>
<dbReference type="STRING" id="30732.ENSOMEP00000030063"/>
<dbReference type="InterPro" id="IPR000626">
    <property type="entry name" value="Ubiquitin-like_dom"/>
</dbReference>
<dbReference type="CDD" id="cd17039">
    <property type="entry name" value="Ubl_ubiquitin_like"/>
    <property type="match status" value="1"/>
</dbReference>
<feature type="domain" description="Ubiquitin-like" evidence="1">
    <location>
        <begin position="36"/>
        <end position="88"/>
    </location>
</feature>
<dbReference type="GeneTree" id="ENSGT01150000288498"/>
<accession>A0A3B3DIX7</accession>
<dbReference type="PaxDb" id="30732-ENSOMEP00000030063"/>
<evidence type="ECO:0000259" key="1">
    <source>
        <dbReference type="PROSITE" id="PS50053"/>
    </source>
</evidence>
<organism evidence="2 3">
    <name type="scientific">Oryzias melastigma</name>
    <name type="common">Marine medaka</name>
    <dbReference type="NCBI Taxonomy" id="30732"/>
    <lineage>
        <taxon>Eukaryota</taxon>
        <taxon>Metazoa</taxon>
        <taxon>Chordata</taxon>
        <taxon>Craniata</taxon>
        <taxon>Vertebrata</taxon>
        <taxon>Euteleostomi</taxon>
        <taxon>Actinopterygii</taxon>
        <taxon>Neopterygii</taxon>
        <taxon>Teleostei</taxon>
        <taxon>Neoteleostei</taxon>
        <taxon>Acanthomorphata</taxon>
        <taxon>Ovalentaria</taxon>
        <taxon>Atherinomorphae</taxon>
        <taxon>Beloniformes</taxon>
        <taxon>Adrianichthyidae</taxon>
        <taxon>Oryziinae</taxon>
        <taxon>Oryzias</taxon>
    </lineage>
</organism>
<protein>
    <recommendedName>
        <fullName evidence="1">Ubiquitin-like domain-containing protein</fullName>
    </recommendedName>
</protein>
<evidence type="ECO:0000313" key="2">
    <source>
        <dbReference type="Ensembl" id="ENSOMEP00000030063.1"/>
    </source>
</evidence>
<dbReference type="Proteomes" id="UP000261560">
    <property type="component" value="Unplaced"/>
</dbReference>
<dbReference type="Pfam" id="PF00240">
    <property type="entry name" value="ubiquitin"/>
    <property type="match status" value="1"/>
</dbReference>
<dbReference type="PROSITE" id="PS50053">
    <property type="entry name" value="UBIQUITIN_2"/>
    <property type="match status" value="1"/>
</dbReference>
<name>A0A3B3DIX7_ORYME</name>
<proteinExistence type="predicted"/>
<sequence length="111" mass="12597">MEKSLGKTHMVEIHGADGEKMEIVLAETPEEMEKITVLQLKEKIDERLAEKGNGGMEVLNLIFNDKMLDEASKPLSEYGIQHKSVIHVSKQHGWSHHRLVHLSFHLCCGKI</sequence>
<dbReference type="SUPFAM" id="SSF54236">
    <property type="entry name" value="Ubiquitin-like"/>
    <property type="match status" value="1"/>
</dbReference>